<reference evidence="3" key="1">
    <citation type="journal article" date="2021" name="IMA Fungus">
        <title>Genomic characterization of three marine fungi, including Emericellopsis atlantica sp. nov. with signatures of a generalist lifestyle and marine biomass degradation.</title>
        <authorList>
            <person name="Hagestad O.C."/>
            <person name="Hou L."/>
            <person name="Andersen J.H."/>
            <person name="Hansen E.H."/>
            <person name="Altermark B."/>
            <person name="Li C."/>
            <person name="Kuhnert E."/>
            <person name="Cox R.J."/>
            <person name="Crous P.W."/>
            <person name="Spatafora J.W."/>
            <person name="Lail K."/>
            <person name="Amirebrahimi M."/>
            <person name="Lipzen A."/>
            <person name="Pangilinan J."/>
            <person name="Andreopoulos W."/>
            <person name="Hayes R.D."/>
            <person name="Ng V."/>
            <person name="Grigoriev I.V."/>
            <person name="Jackson S.A."/>
            <person name="Sutton T.D.S."/>
            <person name="Dobson A.D.W."/>
            <person name="Rama T."/>
        </authorList>
    </citation>
    <scope>NUCLEOTIDE SEQUENCE</scope>
    <source>
        <strain evidence="3">TS7</strain>
    </source>
</reference>
<proteinExistence type="predicted"/>
<feature type="region of interest" description="Disordered" evidence="2">
    <location>
        <begin position="157"/>
        <end position="176"/>
    </location>
</feature>
<feature type="compositionally biased region" description="Acidic residues" evidence="2">
    <location>
        <begin position="44"/>
        <end position="53"/>
    </location>
</feature>
<dbReference type="EMBL" id="MU251247">
    <property type="protein sequence ID" value="KAG9256800.1"/>
    <property type="molecule type" value="Genomic_DNA"/>
</dbReference>
<evidence type="ECO:0000313" key="4">
    <source>
        <dbReference type="Proteomes" id="UP000887229"/>
    </source>
</evidence>
<gene>
    <name evidence="3" type="ORF">F5Z01DRAFT_488686</name>
</gene>
<name>A0A9P8CS38_9HYPO</name>
<feature type="compositionally biased region" description="Low complexity" evidence="2">
    <location>
        <begin position="1"/>
        <end position="19"/>
    </location>
</feature>
<comment type="caution">
    <text evidence="3">The sequence shown here is derived from an EMBL/GenBank/DDBJ whole genome shotgun (WGS) entry which is preliminary data.</text>
</comment>
<dbReference type="RefSeq" id="XP_046120724.1">
    <property type="nucleotide sequence ID" value="XM_046260147.1"/>
</dbReference>
<protein>
    <submittedName>
        <fullName evidence="3">Uncharacterized protein</fullName>
    </submittedName>
</protein>
<evidence type="ECO:0000256" key="2">
    <source>
        <dbReference type="SAM" id="MobiDB-lite"/>
    </source>
</evidence>
<sequence>MSRATTSRMRTRSSRQLPPVRRRPSRLPQTRTSRDVYSFPGSDVSEEDSDGDAGDNQGPTLVTEPAGHLLHDVHATSGGQDHEDRTVDWVGSADGSFGYFTRNHASAMGRERLGGTDSHSVGESDDIPADPDEMRVDRPEQSAAPQRAIAGMFEDDASSSFAEDNLTGSDGESSDFENEAAEDALGDAPDTDEEPASNRTPHHHFGFFTIPDNPEHARQANLDSTELQSVLYRMGQYLWAGTGHAWESKMLARNITSKASSHRAGADSAQKWMRWHKHDIKTVTARNLALDTYKLWQLLSDMPAASDTRAHLDYLRSKRVSHQLKHLMLAINQSVNGLVSYPKIMEGEQTEKYRRWNIKVLQDIRQNTIPLLSLVLKMAFVRGSTIEHVDTRNVPRMGRFLSPGLQMLLRIARWLQRLIERACDDHSTDSTDPPPHQVRIQQGRASTRRCVRTLIEQVCKAMEEVDDRASARGAQAAAAVHHSRARRRRAESRLEEEEIEAKLRRFEEKTGGMYQGLARRKKLERLQQARAVLSATVTGHREDGFTRATVGAASARRSWEDLPPPPDLRAVQPLSSREVYASENGGWFYEEDKALLRELRNSRGSPRVENVQCVLKYRREKFDIIKRLRELETLAKRVAEQRGIDIQ</sequence>
<feature type="compositionally biased region" description="Basic and acidic residues" evidence="2">
    <location>
        <begin position="69"/>
        <end position="84"/>
    </location>
</feature>
<dbReference type="Proteomes" id="UP000887229">
    <property type="component" value="Unassembled WGS sequence"/>
</dbReference>
<organism evidence="3 4">
    <name type="scientific">Emericellopsis atlantica</name>
    <dbReference type="NCBI Taxonomy" id="2614577"/>
    <lineage>
        <taxon>Eukaryota</taxon>
        <taxon>Fungi</taxon>
        <taxon>Dikarya</taxon>
        <taxon>Ascomycota</taxon>
        <taxon>Pezizomycotina</taxon>
        <taxon>Sordariomycetes</taxon>
        <taxon>Hypocreomycetidae</taxon>
        <taxon>Hypocreales</taxon>
        <taxon>Bionectriaceae</taxon>
        <taxon>Emericellopsis</taxon>
    </lineage>
</organism>
<accession>A0A9P8CS38</accession>
<keyword evidence="1" id="KW-0175">Coiled coil</keyword>
<keyword evidence="4" id="KW-1185">Reference proteome</keyword>
<feature type="coiled-coil region" evidence="1">
    <location>
        <begin position="480"/>
        <end position="509"/>
    </location>
</feature>
<evidence type="ECO:0000313" key="3">
    <source>
        <dbReference type="EMBL" id="KAG9256800.1"/>
    </source>
</evidence>
<feature type="region of interest" description="Disordered" evidence="2">
    <location>
        <begin position="181"/>
        <end position="202"/>
    </location>
</feature>
<feature type="region of interest" description="Disordered" evidence="2">
    <location>
        <begin position="1"/>
        <end position="84"/>
    </location>
</feature>
<feature type="compositionally biased region" description="Acidic residues" evidence="2">
    <location>
        <begin position="181"/>
        <end position="195"/>
    </location>
</feature>
<evidence type="ECO:0000256" key="1">
    <source>
        <dbReference type="SAM" id="Coils"/>
    </source>
</evidence>
<dbReference type="GeneID" id="70291050"/>
<feature type="region of interest" description="Disordered" evidence="2">
    <location>
        <begin position="110"/>
        <end position="144"/>
    </location>
</feature>
<feature type="compositionally biased region" description="Polar residues" evidence="2">
    <location>
        <begin position="158"/>
        <end position="171"/>
    </location>
</feature>
<dbReference type="AlphaFoldDB" id="A0A9P8CS38"/>